<name>A0ABQ4QI11_9HYPH</name>
<evidence type="ECO:0000313" key="2">
    <source>
        <dbReference type="Proteomes" id="UP001055117"/>
    </source>
</evidence>
<proteinExistence type="predicted"/>
<organism evidence="1 2">
    <name type="scientific">Methylobacterium cerastii</name>
    <dbReference type="NCBI Taxonomy" id="932741"/>
    <lineage>
        <taxon>Bacteria</taxon>
        <taxon>Pseudomonadati</taxon>
        <taxon>Pseudomonadota</taxon>
        <taxon>Alphaproteobacteria</taxon>
        <taxon>Hyphomicrobiales</taxon>
        <taxon>Methylobacteriaceae</taxon>
        <taxon>Methylobacterium</taxon>
    </lineage>
</organism>
<dbReference type="Gene3D" id="3.20.20.370">
    <property type="entry name" value="Glycoside hydrolase/deacetylase"/>
    <property type="match status" value="1"/>
</dbReference>
<dbReference type="InterPro" id="IPR011330">
    <property type="entry name" value="Glyco_hydro/deAcase_b/a-brl"/>
</dbReference>
<comment type="caution">
    <text evidence="1">The sequence shown here is derived from an EMBL/GenBank/DDBJ whole genome shotgun (WGS) entry which is preliminary data.</text>
</comment>
<dbReference type="SUPFAM" id="SSF88713">
    <property type="entry name" value="Glycoside hydrolase/deacetylase"/>
    <property type="match status" value="1"/>
</dbReference>
<dbReference type="PANTHER" id="PTHR43123">
    <property type="entry name" value="POLYSACCHARIDE DEACETYLASE-RELATED"/>
    <property type="match status" value="1"/>
</dbReference>
<keyword evidence="2" id="KW-1185">Reference proteome</keyword>
<reference evidence="1 2" key="1">
    <citation type="journal article" date="2021" name="Front. Microbiol.">
        <title>Comprehensive Comparative Genomics and Phenotyping of Methylobacterium Species.</title>
        <authorList>
            <person name="Alessa O."/>
            <person name="Ogura Y."/>
            <person name="Fujitani Y."/>
            <person name="Takami H."/>
            <person name="Hayashi T."/>
            <person name="Sahin N."/>
            <person name="Tani A."/>
        </authorList>
    </citation>
    <scope>NUCLEOTIDE SEQUENCE [LARGE SCALE GENOMIC DNA]</scope>
    <source>
        <strain evidence="1 2">DSM 23679</strain>
    </source>
</reference>
<dbReference type="CDD" id="cd10979">
    <property type="entry name" value="CE4_PuuE_like"/>
    <property type="match status" value="1"/>
</dbReference>
<dbReference type="EMBL" id="BPQG01000034">
    <property type="protein sequence ID" value="GJD44510.1"/>
    <property type="molecule type" value="Genomic_DNA"/>
</dbReference>
<protein>
    <recommendedName>
        <fullName evidence="3">Chitooligosaccharide deacetylase</fullName>
    </recommendedName>
</protein>
<dbReference type="PANTHER" id="PTHR43123:SF4">
    <property type="entry name" value="POLYSACCHARIDE DEACETYLASE"/>
    <property type="match status" value="1"/>
</dbReference>
<dbReference type="Proteomes" id="UP001055117">
    <property type="component" value="Unassembled WGS sequence"/>
</dbReference>
<gene>
    <name evidence="1" type="ORF">AFCDBAGC_2377</name>
</gene>
<evidence type="ECO:0008006" key="3">
    <source>
        <dbReference type="Google" id="ProtNLM"/>
    </source>
</evidence>
<evidence type="ECO:0000313" key="1">
    <source>
        <dbReference type="EMBL" id="GJD44510.1"/>
    </source>
</evidence>
<sequence length="305" mass="33583">MSEIPRTDRRRPENRLAYRAAIDRPRLALPGAKAVAVWPVVNVEHWLIDHPMPRQILVPPTAATLLPDVPNWAWHEYGMRVGFWRFLEAFAVRGIRPTLSINGSVCTAYPRVAAAAHAAGWEFMAHGFEQVPTHRIEDQPGMIARTVAAIRDLTGAAPRGWLGPGLTETLDTPDHLKAAGIEYVGDFVVDDRPARIATAHGPLVAMPYSVELNDIPLLAIQHHRADEFVERALAQCDRLAREAVGDGPLSGAKIMSFAIHPYITGVPHRIGLLERLLDALLARPDVVFLQGGELLDWYLGTGDDA</sequence>
<dbReference type="RefSeq" id="WP_147828396.1">
    <property type="nucleotide sequence ID" value="NZ_BPQG01000034.1"/>
</dbReference>
<accession>A0ABQ4QI11</accession>